<dbReference type="AlphaFoldDB" id="A0A2X0LSS3"/>
<sequence length="129" mass="13903">MASTSSSPASSYPGQDSNSDYSASSPSSSTTNLSSASLNLISPPPPRSSSSPSPYASLSFQYNPLNISRITTPERINERRSRYAELDPPPSTSPIAMSGFRLTPEAIQARREAEISRALDWLSSHPDIR</sequence>
<evidence type="ECO:0000313" key="2">
    <source>
        <dbReference type="EMBL" id="SCZ99355.1"/>
    </source>
</evidence>
<reference evidence="3" key="1">
    <citation type="submission" date="2016-10" db="EMBL/GenBank/DDBJ databases">
        <authorList>
            <person name="Jeantristanb JTB J.-T."/>
            <person name="Ricardo R."/>
        </authorList>
    </citation>
    <scope>NUCLEOTIDE SEQUENCE [LARGE SCALE GENOMIC DNA]</scope>
</reference>
<feature type="compositionally biased region" description="Basic and acidic residues" evidence="1">
    <location>
        <begin position="75"/>
        <end position="85"/>
    </location>
</feature>
<feature type="compositionally biased region" description="Polar residues" evidence="1">
    <location>
        <begin position="56"/>
        <end position="71"/>
    </location>
</feature>
<feature type="region of interest" description="Disordered" evidence="1">
    <location>
        <begin position="1"/>
        <end position="97"/>
    </location>
</feature>
<feature type="compositionally biased region" description="Low complexity" evidence="1">
    <location>
        <begin position="1"/>
        <end position="41"/>
    </location>
</feature>
<proteinExistence type="predicted"/>
<keyword evidence="3" id="KW-1185">Reference proteome</keyword>
<dbReference type="Proteomes" id="UP000249723">
    <property type="component" value="Unassembled WGS sequence"/>
</dbReference>
<dbReference type="OrthoDB" id="10531998at2759"/>
<gene>
    <name evidence="2" type="ORF">BZ3500_MVSOF-1268-A1-R1_CHR3-1G05965</name>
</gene>
<accession>A0A2X0LSS3</accession>
<evidence type="ECO:0000313" key="3">
    <source>
        <dbReference type="Proteomes" id="UP000249723"/>
    </source>
</evidence>
<evidence type="ECO:0000256" key="1">
    <source>
        <dbReference type="SAM" id="MobiDB-lite"/>
    </source>
</evidence>
<protein>
    <submittedName>
        <fullName evidence="2">BZ3500_MvSof-1268-A1-R1_Chr3-1g05965 protein</fullName>
    </submittedName>
</protein>
<name>A0A2X0LSS3_9BASI</name>
<organism evidence="2 3">
    <name type="scientific">Microbotryum saponariae</name>
    <dbReference type="NCBI Taxonomy" id="289078"/>
    <lineage>
        <taxon>Eukaryota</taxon>
        <taxon>Fungi</taxon>
        <taxon>Dikarya</taxon>
        <taxon>Basidiomycota</taxon>
        <taxon>Pucciniomycotina</taxon>
        <taxon>Microbotryomycetes</taxon>
        <taxon>Microbotryales</taxon>
        <taxon>Microbotryaceae</taxon>
        <taxon>Microbotryum</taxon>
    </lineage>
</organism>
<dbReference type="EMBL" id="FMWP01000096">
    <property type="protein sequence ID" value="SCZ99355.1"/>
    <property type="molecule type" value="Genomic_DNA"/>
</dbReference>